<organism evidence="1 2">
    <name type="scientific">Aaosphaeria arxii CBS 175.79</name>
    <dbReference type="NCBI Taxonomy" id="1450172"/>
    <lineage>
        <taxon>Eukaryota</taxon>
        <taxon>Fungi</taxon>
        <taxon>Dikarya</taxon>
        <taxon>Ascomycota</taxon>
        <taxon>Pezizomycotina</taxon>
        <taxon>Dothideomycetes</taxon>
        <taxon>Pleosporomycetidae</taxon>
        <taxon>Pleosporales</taxon>
        <taxon>Pleosporales incertae sedis</taxon>
        <taxon>Aaosphaeria</taxon>
    </lineage>
</organism>
<keyword evidence="2" id="KW-1185">Reference proteome</keyword>
<proteinExistence type="predicted"/>
<gene>
    <name evidence="1" type="ORF">BU24DRAFT_236753</name>
</gene>
<reference evidence="1" key="1">
    <citation type="journal article" date="2020" name="Stud. Mycol.">
        <title>101 Dothideomycetes genomes: a test case for predicting lifestyles and emergence of pathogens.</title>
        <authorList>
            <person name="Haridas S."/>
            <person name="Albert R."/>
            <person name="Binder M."/>
            <person name="Bloem J."/>
            <person name="Labutti K."/>
            <person name="Salamov A."/>
            <person name="Andreopoulos B."/>
            <person name="Baker S."/>
            <person name="Barry K."/>
            <person name="Bills G."/>
            <person name="Bluhm B."/>
            <person name="Cannon C."/>
            <person name="Castanera R."/>
            <person name="Culley D."/>
            <person name="Daum C."/>
            <person name="Ezra D."/>
            <person name="Gonzalez J."/>
            <person name="Henrissat B."/>
            <person name="Kuo A."/>
            <person name="Liang C."/>
            <person name="Lipzen A."/>
            <person name="Lutzoni F."/>
            <person name="Magnuson J."/>
            <person name="Mondo S."/>
            <person name="Nolan M."/>
            <person name="Ohm R."/>
            <person name="Pangilinan J."/>
            <person name="Park H.-J."/>
            <person name="Ramirez L."/>
            <person name="Alfaro M."/>
            <person name="Sun H."/>
            <person name="Tritt A."/>
            <person name="Yoshinaga Y."/>
            <person name="Zwiers L.-H."/>
            <person name="Turgeon B."/>
            <person name="Goodwin S."/>
            <person name="Spatafora J."/>
            <person name="Crous P."/>
            <person name="Grigoriev I."/>
        </authorList>
    </citation>
    <scope>NUCLEOTIDE SEQUENCE</scope>
    <source>
        <strain evidence="1">CBS 175.79</strain>
    </source>
</reference>
<dbReference type="GeneID" id="54279641"/>
<accession>A0A6A5XJF1</accession>
<evidence type="ECO:0000313" key="2">
    <source>
        <dbReference type="Proteomes" id="UP000799778"/>
    </source>
</evidence>
<dbReference type="AlphaFoldDB" id="A0A6A5XJF1"/>
<dbReference type="RefSeq" id="XP_033381734.1">
    <property type="nucleotide sequence ID" value="XM_033522244.1"/>
</dbReference>
<dbReference type="EMBL" id="ML978071">
    <property type="protein sequence ID" value="KAF2013395.1"/>
    <property type="molecule type" value="Genomic_DNA"/>
</dbReference>
<evidence type="ECO:0000313" key="1">
    <source>
        <dbReference type="EMBL" id="KAF2013395.1"/>
    </source>
</evidence>
<name>A0A6A5XJF1_9PLEO</name>
<sequence length="151" mass="16714">MRKKTTLPHKSTSSLVGNRCQFIGVSFPSETGRSLTGHPDKPCAPAIPTNCISTLRLERSNMTTSRLSLALPSTPHPLSKQNPRLRQCGMMNLLNIFIMSLLKILYQTSKSVELTWSSPSSKDEMSARRCRSYTLILDLAVPSPSFTAHPI</sequence>
<protein>
    <submittedName>
        <fullName evidence="1">Uncharacterized protein</fullName>
    </submittedName>
</protein>
<dbReference type="Proteomes" id="UP000799778">
    <property type="component" value="Unassembled WGS sequence"/>
</dbReference>